<dbReference type="Pfam" id="PF11951">
    <property type="entry name" value="Fungal_trans_2"/>
    <property type="match status" value="1"/>
</dbReference>
<keyword evidence="1" id="KW-0805">Transcription regulation</keyword>
<protein>
    <submittedName>
        <fullName evidence="5">Zn(II)2Cys6 transcription factor</fullName>
    </submittedName>
</protein>
<dbReference type="InterPro" id="IPR021858">
    <property type="entry name" value="Fun_TF"/>
</dbReference>
<organism evidence="5 6">
    <name type="scientific">Aspergillus bombycis</name>
    <dbReference type="NCBI Taxonomy" id="109264"/>
    <lineage>
        <taxon>Eukaryota</taxon>
        <taxon>Fungi</taxon>
        <taxon>Dikarya</taxon>
        <taxon>Ascomycota</taxon>
        <taxon>Pezizomycotina</taxon>
        <taxon>Eurotiomycetes</taxon>
        <taxon>Eurotiomycetidae</taxon>
        <taxon>Eurotiales</taxon>
        <taxon>Aspergillaceae</taxon>
        <taxon>Aspergillus</taxon>
    </lineage>
</organism>
<dbReference type="InterPro" id="IPR001138">
    <property type="entry name" value="Zn2Cys6_DnaBD"/>
</dbReference>
<dbReference type="GeneID" id="34448287"/>
<comment type="caution">
    <text evidence="5">The sequence shown here is derived from an EMBL/GenBank/DDBJ whole genome shotgun (WGS) entry which is preliminary data.</text>
</comment>
<dbReference type="CDD" id="cd00067">
    <property type="entry name" value="GAL4"/>
    <property type="match status" value="1"/>
</dbReference>
<name>A0A1F8A340_9EURO</name>
<evidence type="ECO:0000313" key="6">
    <source>
        <dbReference type="Proteomes" id="UP000179179"/>
    </source>
</evidence>
<dbReference type="PANTHER" id="PTHR47784">
    <property type="entry name" value="STEROL UPTAKE CONTROL PROTEIN 2"/>
    <property type="match status" value="1"/>
</dbReference>
<evidence type="ECO:0000256" key="3">
    <source>
        <dbReference type="ARBA" id="ARBA00023163"/>
    </source>
</evidence>
<proteinExistence type="predicted"/>
<dbReference type="EMBL" id="LYCR01000034">
    <property type="protein sequence ID" value="OGM46142.1"/>
    <property type="molecule type" value="Genomic_DNA"/>
</dbReference>
<evidence type="ECO:0000256" key="1">
    <source>
        <dbReference type="ARBA" id="ARBA00023015"/>
    </source>
</evidence>
<accession>A0A1F8A340</accession>
<dbReference type="AlphaFoldDB" id="A0A1F8A340"/>
<dbReference type="RefSeq" id="XP_022389859.1">
    <property type="nucleotide sequence ID" value="XM_022532026.1"/>
</dbReference>
<keyword evidence="4" id="KW-0539">Nucleus</keyword>
<reference evidence="5 6" key="1">
    <citation type="journal article" date="2016" name="Genome Biol. Evol.">
        <title>Draft genome sequence of an aflatoxigenic Aspergillus species, A. bombycis.</title>
        <authorList>
            <person name="Moore G.G."/>
            <person name="Mack B.M."/>
            <person name="Beltz S.B."/>
            <person name="Gilbert M.K."/>
        </authorList>
    </citation>
    <scope>NUCLEOTIDE SEQUENCE [LARGE SCALE GENOMIC DNA]</scope>
    <source>
        <strain evidence="6">NRRL 26010</strain>
    </source>
</reference>
<dbReference type="InterPro" id="IPR036864">
    <property type="entry name" value="Zn2-C6_fun-type_DNA-bd_sf"/>
</dbReference>
<dbReference type="STRING" id="109264.A0A1F8A340"/>
<keyword evidence="2" id="KW-0238">DNA-binding</keyword>
<dbReference type="PANTHER" id="PTHR47784:SF5">
    <property type="entry name" value="STEROL UPTAKE CONTROL PROTEIN 2"/>
    <property type="match status" value="1"/>
</dbReference>
<dbReference type="GO" id="GO:0001228">
    <property type="term" value="F:DNA-binding transcription activator activity, RNA polymerase II-specific"/>
    <property type="evidence" value="ECO:0007669"/>
    <property type="project" value="TreeGrafter"/>
</dbReference>
<sequence>MKQAVGKRSPLHVAFSRSPRNFEANDFTSNQGVSIIGMMSRSYLCRSPRNAHSSTPPQIQAWLQGLAHLLIYLFKCDEVRPTCSNCKQRQEDCDYGTDTPYIWATEENVPRRRTRSRVKTSSYGGDTVLPSADTSFDLLDRFGTNGTTANPSPGLEMNQLKLIVQWQKDTYRFLSRNEETKHVWGVLLVEEALNTPFLMHGILAVSALHLSLSEVEPQKSFWLRLATAHKSQALPQFLEKLHNVDAANAKAMMGLSGLVVAFAFGSALTGVSDADQPCLDSLHNVFTLCRGVQQIINVAYTLRHTNFAPLFDPTPPQIAYPDRAKESLDRLEQLNIAYGTGGEHDTAAYARAIQELRALSVHTFAQPTSMMLAVGWAIRATPEYLQYVQRHEPFALVVHAHYCTFLHIARENCFLQYWGSCVLREIYDLLDSTWRPYLTWPINEVFGENVDL</sequence>
<keyword evidence="3" id="KW-0804">Transcription</keyword>
<dbReference type="InterPro" id="IPR053157">
    <property type="entry name" value="Sterol_Uptake_Regulator"/>
</dbReference>
<evidence type="ECO:0000256" key="2">
    <source>
        <dbReference type="ARBA" id="ARBA00023125"/>
    </source>
</evidence>
<dbReference type="GO" id="GO:0003677">
    <property type="term" value="F:DNA binding"/>
    <property type="evidence" value="ECO:0007669"/>
    <property type="project" value="UniProtKB-KW"/>
</dbReference>
<dbReference type="Proteomes" id="UP000179179">
    <property type="component" value="Unassembled WGS sequence"/>
</dbReference>
<dbReference type="OrthoDB" id="4937900at2759"/>
<keyword evidence="6" id="KW-1185">Reference proteome</keyword>
<dbReference type="Gene3D" id="4.10.240.10">
    <property type="entry name" value="Zn(2)-C6 fungal-type DNA-binding domain"/>
    <property type="match status" value="1"/>
</dbReference>
<dbReference type="GO" id="GO:0008270">
    <property type="term" value="F:zinc ion binding"/>
    <property type="evidence" value="ECO:0007669"/>
    <property type="project" value="InterPro"/>
</dbReference>
<evidence type="ECO:0000256" key="4">
    <source>
        <dbReference type="ARBA" id="ARBA00023242"/>
    </source>
</evidence>
<gene>
    <name evidence="5" type="ORF">ABOM_004897</name>
</gene>
<evidence type="ECO:0000313" key="5">
    <source>
        <dbReference type="EMBL" id="OGM46142.1"/>
    </source>
</evidence>